<proteinExistence type="predicted"/>
<organism evidence="2 3">
    <name type="scientific">Collybia nuda</name>
    <dbReference type="NCBI Taxonomy" id="64659"/>
    <lineage>
        <taxon>Eukaryota</taxon>
        <taxon>Fungi</taxon>
        <taxon>Dikarya</taxon>
        <taxon>Basidiomycota</taxon>
        <taxon>Agaricomycotina</taxon>
        <taxon>Agaricomycetes</taxon>
        <taxon>Agaricomycetidae</taxon>
        <taxon>Agaricales</taxon>
        <taxon>Tricholomatineae</taxon>
        <taxon>Clitocybaceae</taxon>
        <taxon>Collybia</taxon>
    </lineage>
</organism>
<dbReference type="Pfam" id="PF24016">
    <property type="entry name" value="DUF7330"/>
    <property type="match status" value="1"/>
</dbReference>
<dbReference type="InterPro" id="IPR055754">
    <property type="entry name" value="DUF7330"/>
</dbReference>
<dbReference type="Proteomes" id="UP000807353">
    <property type="component" value="Unassembled WGS sequence"/>
</dbReference>
<comment type="caution">
    <text evidence="2">The sequence shown here is derived from an EMBL/GenBank/DDBJ whole genome shotgun (WGS) entry which is preliminary data.</text>
</comment>
<accession>A0A9P6CN18</accession>
<sequence>MSTDHSMLSTSTCEKLSPLLHASTSGTHKVKYTPHEDWDFHLDIAHKPIDLSLALPHYRARYQPVDHRMSMFVGSESAPIRVKVCRYYPQSKFYLEVQGGSSDVTVWLPSDFRGQIHHSSKASFSAGFVNRIMQNVRLNDPEYNEIYSEDDVIVCTQGHITFRMWDIQTCAPEKPHKEAFRRMFGCTRRAPETAIDWDFLLDD</sequence>
<reference evidence="2" key="1">
    <citation type="submission" date="2020-11" db="EMBL/GenBank/DDBJ databases">
        <authorList>
            <consortium name="DOE Joint Genome Institute"/>
            <person name="Ahrendt S."/>
            <person name="Riley R."/>
            <person name="Andreopoulos W."/>
            <person name="Labutti K."/>
            <person name="Pangilinan J."/>
            <person name="Ruiz-Duenas F.J."/>
            <person name="Barrasa J.M."/>
            <person name="Sanchez-Garcia M."/>
            <person name="Camarero S."/>
            <person name="Miyauchi S."/>
            <person name="Serrano A."/>
            <person name="Linde D."/>
            <person name="Babiker R."/>
            <person name="Drula E."/>
            <person name="Ayuso-Fernandez I."/>
            <person name="Pacheco R."/>
            <person name="Padilla G."/>
            <person name="Ferreira P."/>
            <person name="Barriuso J."/>
            <person name="Kellner H."/>
            <person name="Castanera R."/>
            <person name="Alfaro M."/>
            <person name="Ramirez L."/>
            <person name="Pisabarro A.G."/>
            <person name="Kuo A."/>
            <person name="Tritt A."/>
            <person name="Lipzen A."/>
            <person name="He G."/>
            <person name="Yan M."/>
            <person name="Ng V."/>
            <person name="Cullen D."/>
            <person name="Martin F."/>
            <person name="Rosso M.-N."/>
            <person name="Henrissat B."/>
            <person name="Hibbett D."/>
            <person name="Martinez A.T."/>
            <person name="Grigoriev I.V."/>
        </authorList>
    </citation>
    <scope>NUCLEOTIDE SEQUENCE</scope>
    <source>
        <strain evidence="2">CBS 247.69</strain>
    </source>
</reference>
<dbReference type="EMBL" id="MU150242">
    <property type="protein sequence ID" value="KAF9466268.1"/>
    <property type="molecule type" value="Genomic_DNA"/>
</dbReference>
<protein>
    <recommendedName>
        <fullName evidence="1">DUF7330 domain-containing protein</fullName>
    </recommendedName>
</protein>
<name>A0A9P6CN18_9AGAR</name>
<keyword evidence="3" id="KW-1185">Reference proteome</keyword>
<evidence type="ECO:0000259" key="1">
    <source>
        <dbReference type="Pfam" id="PF24016"/>
    </source>
</evidence>
<dbReference type="AlphaFoldDB" id="A0A9P6CN18"/>
<evidence type="ECO:0000313" key="2">
    <source>
        <dbReference type="EMBL" id="KAF9466268.1"/>
    </source>
</evidence>
<evidence type="ECO:0000313" key="3">
    <source>
        <dbReference type="Proteomes" id="UP000807353"/>
    </source>
</evidence>
<gene>
    <name evidence="2" type="ORF">BDZ94DRAFT_1251551</name>
</gene>
<dbReference type="OrthoDB" id="3177929at2759"/>
<feature type="domain" description="DUF7330" evidence="1">
    <location>
        <begin position="40"/>
        <end position="136"/>
    </location>
</feature>